<proteinExistence type="predicted"/>
<accession>A0ACC2UR69</accession>
<protein>
    <submittedName>
        <fullName evidence="1">Uncharacterized protein</fullName>
    </submittedName>
</protein>
<organism evidence="1 2">
    <name type="scientific">Entomophthora muscae</name>
    <dbReference type="NCBI Taxonomy" id="34485"/>
    <lineage>
        <taxon>Eukaryota</taxon>
        <taxon>Fungi</taxon>
        <taxon>Fungi incertae sedis</taxon>
        <taxon>Zoopagomycota</taxon>
        <taxon>Entomophthoromycotina</taxon>
        <taxon>Entomophthoromycetes</taxon>
        <taxon>Entomophthorales</taxon>
        <taxon>Entomophthoraceae</taxon>
        <taxon>Entomophthora</taxon>
    </lineage>
</organism>
<keyword evidence="2" id="KW-1185">Reference proteome</keyword>
<name>A0ACC2UR69_9FUNG</name>
<gene>
    <name evidence="1" type="ORF">DSO57_1014110</name>
</gene>
<evidence type="ECO:0000313" key="2">
    <source>
        <dbReference type="Proteomes" id="UP001165960"/>
    </source>
</evidence>
<sequence>MYLLLLATKSDHFALHAGDSSYSPLPTVPPSQDFSKLGFVYSTVLKLANQAVSHTGSWRSLATAANYLVRIAPIVPGPPPLQESNQTLVWAMTTMAVLQEKNL</sequence>
<dbReference type="Proteomes" id="UP001165960">
    <property type="component" value="Unassembled WGS sequence"/>
</dbReference>
<reference evidence="1" key="1">
    <citation type="submission" date="2022-04" db="EMBL/GenBank/DDBJ databases">
        <title>Genome of the entomopathogenic fungus Entomophthora muscae.</title>
        <authorList>
            <person name="Elya C."/>
            <person name="Lovett B.R."/>
            <person name="Lee E."/>
            <person name="Macias A.M."/>
            <person name="Hajek A.E."/>
            <person name="De Bivort B.L."/>
            <person name="Kasson M.T."/>
            <person name="De Fine Licht H.H."/>
            <person name="Stajich J.E."/>
        </authorList>
    </citation>
    <scope>NUCLEOTIDE SEQUENCE</scope>
    <source>
        <strain evidence="1">Berkeley</strain>
    </source>
</reference>
<dbReference type="EMBL" id="QTSX02000053">
    <property type="protein sequence ID" value="KAJ9089328.1"/>
    <property type="molecule type" value="Genomic_DNA"/>
</dbReference>
<comment type="caution">
    <text evidence="1">The sequence shown here is derived from an EMBL/GenBank/DDBJ whole genome shotgun (WGS) entry which is preliminary data.</text>
</comment>
<evidence type="ECO:0000313" key="1">
    <source>
        <dbReference type="EMBL" id="KAJ9089328.1"/>
    </source>
</evidence>